<keyword evidence="3" id="KW-1185">Reference proteome</keyword>
<evidence type="ECO:0000256" key="1">
    <source>
        <dbReference type="SAM" id="MobiDB-lite"/>
    </source>
</evidence>
<feature type="region of interest" description="Disordered" evidence="1">
    <location>
        <begin position="29"/>
        <end position="50"/>
    </location>
</feature>
<accession>A0AAV7Y5Y3</accession>
<protein>
    <submittedName>
        <fullName evidence="2">Uncharacterized protein</fullName>
    </submittedName>
</protein>
<gene>
    <name evidence="2" type="ORF">ONE63_000913</name>
</gene>
<reference evidence="2" key="1">
    <citation type="submission" date="2022-12" db="EMBL/GenBank/DDBJ databases">
        <title>Chromosome-level genome assembly of the bean flower thrips Megalurothrips usitatus.</title>
        <authorList>
            <person name="Ma L."/>
            <person name="Liu Q."/>
            <person name="Li H."/>
            <person name="Cai W."/>
        </authorList>
    </citation>
    <scope>NUCLEOTIDE SEQUENCE</scope>
    <source>
        <strain evidence="2">Cailab_2022a</strain>
    </source>
</reference>
<proteinExistence type="predicted"/>
<organism evidence="2 3">
    <name type="scientific">Megalurothrips usitatus</name>
    <name type="common">bean blossom thrips</name>
    <dbReference type="NCBI Taxonomy" id="439358"/>
    <lineage>
        <taxon>Eukaryota</taxon>
        <taxon>Metazoa</taxon>
        <taxon>Ecdysozoa</taxon>
        <taxon>Arthropoda</taxon>
        <taxon>Hexapoda</taxon>
        <taxon>Insecta</taxon>
        <taxon>Pterygota</taxon>
        <taxon>Neoptera</taxon>
        <taxon>Paraneoptera</taxon>
        <taxon>Thysanoptera</taxon>
        <taxon>Terebrantia</taxon>
        <taxon>Thripoidea</taxon>
        <taxon>Thripidae</taxon>
        <taxon>Megalurothrips</taxon>
    </lineage>
</organism>
<sequence>MSGLSRALSWPLISNGCLAPDHRLAAGSPLDDEDVPDGLDGRAATASPPPTPAVVVVKAATGAAQARRLLCRHYYPEGGWGWVVVFCCASVHLLVGGLQLSWAVLLAPTANKFDILPLHTGEPALLPQPRRTPPPRQPPPAP</sequence>
<evidence type="ECO:0000313" key="3">
    <source>
        <dbReference type="Proteomes" id="UP001075354"/>
    </source>
</evidence>
<name>A0AAV7Y5Y3_9NEOP</name>
<dbReference type="Proteomes" id="UP001075354">
    <property type="component" value="Chromosome 1"/>
</dbReference>
<feature type="region of interest" description="Disordered" evidence="1">
    <location>
        <begin position="123"/>
        <end position="142"/>
    </location>
</feature>
<dbReference type="EMBL" id="JAPTSV010000001">
    <property type="protein sequence ID" value="KAJ1532305.1"/>
    <property type="molecule type" value="Genomic_DNA"/>
</dbReference>
<evidence type="ECO:0000313" key="2">
    <source>
        <dbReference type="EMBL" id="KAJ1532305.1"/>
    </source>
</evidence>
<comment type="caution">
    <text evidence="2">The sequence shown here is derived from an EMBL/GenBank/DDBJ whole genome shotgun (WGS) entry which is preliminary data.</text>
</comment>
<feature type="compositionally biased region" description="Pro residues" evidence="1">
    <location>
        <begin position="130"/>
        <end position="142"/>
    </location>
</feature>
<dbReference type="AlphaFoldDB" id="A0AAV7Y5Y3"/>